<keyword evidence="1" id="KW-0813">Transport</keyword>
<dbReference type="AlphaFoldDB" id="A0A4Y8WRY8"/>
<dbReference type="Proteomes" id="UP000297225">
    <property type="component" value="Unassembled WGS sequence"/>
</dbReference>
<dbReference type="SMART" id="SM00382">
    <property type="entry name" value="AAA"/>
    <property type="match status" value="1"/>
</dbReference>
<dbReference type="InterPro" id="IPR005670">
    <property type="entry name" value="PstB-like"/>
</dbReference>
<comment type="caution">
    <text evidence="5">The sequence shown here is derived from an EMBL/GenBank/DDBJ whole genome shotgun (WGS) entry which is preliminary data.</text>
</comment>
<dbReference type="GO" id="GO:0016020">
    <property type="term" value="C:membrane"/>
    <property type="evidence" value="ECO:0007669"/>
    <property type="project" value="InterPro"/>
</dbReference>
<reference evidence="5 6" key="1">
    <citation type="submission" date="2019-03" db="EMBL/GenBank/DDBJ databases">
        <title>Porphyromonas levii Isolated from the Uterus of Dairy Cows.</title>
        <authorList>
            <person name="Francis A.M."/>
        </authorList>
    </citation>
    <scope>NUCLEOTIDE SEQUENCE [LARGE SCALE GENOMIC DNA]</scope>
    <source>
        <strain evidence="5 6">AF5678</strain>
    </source>
</reference>
<dbReference type="InterPro" id="IPR003439">
    <property type="entry name" value="ABC_transporter-like_ATP-bd"/>
</dbReference>
<gene>
    <name evidence="5" type="primary">pstB</name>
    <name evidence="5" type="ORF">E4P47_00295</name>
</gene>
<dbReference type="CDD" id="cd03260">
    <property type="entry name" value="ABC_PstB_phosphate_transporter"/>
    <property type="match status" value="1"/>
</dbReference>
<dbReference type="PROSITE" id="PS50893">
    <property type="entry name" value="ABC_TRANSPORTER_2"/>
    <property type="match status" value="1"/>
</dbReference>
<dbReference type="SUPFAM" id="SSF52540">
    <property type="entry name" value="P-loop containing nucleoside triphosphate hydrolases"/>
    <property type="match status" value="1"/>
</dbReference>
<evidence type="ECO:0000313" key="6">
    <source>
        <dbReference type="Proteomes" id="UP000297225"/>
    </source>
</evidence>
<sequence length="257" mass="28941">MSKGELTPIIEVKNLSVSYSPEKKAIKDVDVTIYKNLITAVMGPSGCGKSTLLRAINRMHDLYPSIKVEGQILIDGEDMLSMDPMLARRRAGMVFQRPNPFPTMSIEENVLAGYKLNGIKLSKDEREEIVQTSLESVALWDEVKDSMKKRGSFLSGGQQQRLCIARALALRPEVLLMDEPTSALDPISTNRVEELIFELKQQYTIVIVTHNMSQAARLSDKSVFMYLGELIEYGDTEQMFTKPKHKQTEDYLTGVFS</sequence>
<dbReference type="NCBIfam" id="TIGR00972">
    <property type="entry name" value="3a0107s01c2"/>
    <property type="match status" value="1"/>
</dbReference>
<evidence type="ECO:0000256" key="4">
    <source>
        <dbReference type="ARBA" id="ARBA00022840"/>
    </source>
</evidence>
<dbReference type="Gene3D" id="3.40.50.300">
    <property type="entry name" value="P-loop containing nucleotide triphosphate hydrolases"/>
    <property type="match status" value="1"/>
</dbReference>
<accession>A0A4Y8WRY8</accession>
<keyword evidence="6" id="KW-1185">Reference proteome</keyword>
<dbReference type="InterPro" id="IPR027417">
    <property type="entry name" value="P-loop_NTPase"/>
</dbReference>
<dbReference type="InterPro" id="IPR003593">
    <property type="entry name" value="AAA+_ATPase"/>
</dbReference>
<dbReference type="GO" id="GO:0016887">
    <property type="term" value="F:ATP hydrolysis activity"/>
    <property type="evidence" value="ECO:0007669"/>
    <property type="project" value="InterPro"/>
</dbReference>
<dbReference type="InterPro" id="IPR017871">
    <property type="entry name" value="ABC_transporter-like_CS"/>
</dbReference>
<evidence type="ECO:0000256" key="2">
    <source>
        <dbReference type="ARBA" id="ARBA00022592"/>
    </source>
</evidence>
<organism evidence="5 6">
    <name type="scientific">Porphyromonas levii</name>
    <dbReference type="NCBI Taxonomy" id="28114"/>
    <lineage>
        <taxon>Bacteria</taxon>
        <taxon>Pseudomonadati</taxon>
        <taxon>Bacteroidota</taxon>
        <taxon>Bacteroidia</taxon>
        <taxon>Bacteroidales</taxon>
        <taxon>Porphyromonadaceae</taxon>
        <taxon>Porphyromonas</taxon>
    </lineage>
</organism>
<keyword evidence="3" id="KW-0547">Nucleotide-binding</keyword>
<dbReference type="GO" id="GO:0005524">
    <property type="term" value="F:ATP binding"/>
    <property type="evidence" value="ECO:0007669"/>
    <property type="project" value="UniProtKB-KW"/>
</dbReference>
<dbReference type="Pfam" id="PF00005">
    <property type="entry name" value="ABC_tran"/>
    <property type="match status" value="1"/>
</dbReference>
<dbReference type="OrthoDB" id="9782239at2"/>
<proteinExistence type="predicted"/>
<dbReference type="PROSITE" id="PS00211">
    <property type="entry name" value="ABC_TRANSPORTER_1"/>
    <property type="match status" value="1"/>
</dbReference>
<protein>
    <submittedName>
        <fullName evidence="5">Phosphate ABC transporter ATP-binding protein</fullName>
    </submittedName>
</protein>
<evidence type="ECO:0000256" key="1">
    <source>
        <dbReference type="ARBA" id="ARBA00022448"/>
    </source>
</evidence>
<keyword evidence="4 5" id="KW-0067">ATP-binding</keyword>
<dbReference type="GO" id="GO:0005315">
    <property type="term" value="F:phosphate transmembrane transporter activity"/>
    <property type="evidence" value="ECO:0007669"/>
    <property type="project" value="InterPro"/>
</dbReference>
<dbReference type="GO" id="GO:0035435">
    <property type="term" value="P:phosphate ion transmembrane transport"/>
    <property type="evidence" value="ECO:0007669"/>
    <property type="project" value="InterPro"/>
</dbReference>
<dbReference type="STRING" id="1122973.GCA_000379925_00647"/>
<dbReference type="PANTHER" id="PTHR43423">
    <property type="entry name" value="ABC TRANSPORTER I FAMILY MEMBER 17"/>
    <property type="match status" value="1"/>
</dbReference>
<evidence type="ECO:0000313" key="5">
    <source>
        <dbReference type="EMBL" id="TFH97448.1"/>
    </source>
</evidence>
<dbReference type="PANTHER" id="PTHR43423:SF1">
    <property type="entry name" value="ABC TRANSPORTER I FAMILY MEMBER 17"/>
    <property type="match status" value="1"/>
</dbReference>
<dbReference type="EMBL" id="SPNC01000002">
    <property type="protein sequence ID" value="TFH97448.1"/>
    <property type="molecule type" value="Genomic_DNA"/>
</dbReference>
<name>A0A4Y8WRY8_9PORP</name>
<keyword evidence="2" id="KW-0592">Phosphate transport</keyword>
<evidence type="ECO:0000256" key="3">
    <source>
        <dbReference type="ARBA" id="ARBA00022741"/>
    </source>
</evidence>